<dbReference type="PROSITE" id="PS00991">
    <property type="entry name" value="CLAT_ADAPTOR_M_2"/>
    <property type="match status" value="1"/>
</dbReference>
<protein>
    <submittedName>
        <fullName evidence="7">AP-3 complex subunit mu-2</fullName>
    </submittedName>
</protein>
<keyword evidence="8" id="KW-1185">Reference proteome</keyword>
<evidence type="ECO:0000256" key="2">
    <source>
        <dbReference type="ARBA" id="ARBA00022448"/>
    </source>
</evidence>
<sequence length="350" mass="39224">MLDNGFPLATESNILQELIRPPNVLRTLANTVTGRSNVSGVLPSGQLSNVPWRRSAVKYTNNEAYFDVVEEVDAIIDRSGSTVFAEIQGYIDCSVKLSGMPDLTMTFINPRLFDDFSFHPCVRFKRWESERLLSFIPPDGSFRLMSYHIGTQSVVAVPLYVRHNISFKTGPGTGRLDLTVGPKQTMGRTVENVLLEINMPKQVLNCMLTPSQGRVTFDPVSRLLSWTVGRVEQSKLPNLRGSLSLQTGAPPPDANPAINLQFTISQLAVSGVKVNRLDMYGEKYKPFKGSEVYHPGRKVPGQDVATPETDVFWMRARTWFMVGQAPNARLNRFIPELNQYVLEIVRTVQF</sequence>
<evidence type="ECO:0000313" key="7">
    <source>
        <dbReference type="EMBL" id="KAF0314098.1"/>
    </source>
</evidence>
<accession>A0A6A4XFM5</accession>
<keyword evidence="2 5" id="KW-0813">Transport</keyword>
<dbReference type="InterPro" id="IPR050431">
    <property type="entry name" value="Adaptor_comp_med_subunit"/>
</dbReference>
<evidence type="ECO:0000259" key="6">
    <source>
        <dbReference type="PROSITE" id="PS51072"/>
    </source>
</evidence>
<dbReference type="Pfam" id="PF00928">
    <property type="entry name" value="Adap_comp_sub"/>
    <property type="match status" value="1"/>
</dbReference>
<dbReference type="SUPFAM" id="SSF49447">
    <property type="entry name" value="Second domain of Mu2 adaptin subunit (ap50) of ap2 adaptor"/>
    <property type="match status" value="1"/>
</dbReference>
<comment type="subcellular location">
    <subcellularLocation>
        <location evidence="1">Endomembrane system</location>
    </subcellularLocation>
</comment>
<dbReference type="GO" id="GO:0012505">
    <property type="term" value="C:endomembrane system"/>
    <property type="evidence" value="ECO:0007669"/>
    <property type="project" value="UniProtKB-SubCell"/>
</dbReference>
<evidence type="ECO:0000256" key="1">
    <source>
        <dbReference type="ARBA" id="ARBA00004308"/>
    </source>
</evidence>
<comment type="caution">
    <text evidence="7">The sequence shown here is derived from an EMBL/GenBank/DDBJ whole genome shotgun (WGS) entry which is preliminary data.</text>
</comment>
<dbReference type="GO" id="GO:0016192">
    <property type="term" value="P:vesicle-mediated transport"/>
    <property type="evidence" value="ECO:0007669"/>
    <property type="project" value="InterPro"/>
</dbReference>
<organism evidence="7 8">
    <name type="scientific">Amphibalanus amphitrite</name>
    <name type="common">Striped barnacle</name>
    <name type="synonym">Balanus amphitrite</name>
    <dbReference type="NCBI Taxonomy" id="1232801"/>
    <lineage>
        <taxon>Eukaryota</taxon>
        <taxon>Metazoa</taxon>
        <taxon>Ecdysozoa</taxon>
        <taxon>Arthropoda</taxon>
        <taxon>Crustacea</taxon>
        <taxon>Multicrustacea</taxon>
        <taxon>Cirripedia</taxon>
        <taxon>Thoracica</taxon>
        <taxon>Thoracicalcarea</taxon>
        <taxon>Balanomorpha</taxon>
        <taxon>Balanoidea</taxon>
        <taxon>Balanidae</taxon>
        <taxon>Amphibalaninae</taxon>
        <taxon>Amphibalanus</taxon>
    </lineage>
</organism>
<gene>
    <name evidence="7" type="primary">AP3M2</name>
    <name evidence="7" type="ORF">FJT64_001561</name>
</gene>
<proteinExistence type="inferred from homology"/>
<evidence type="ECO:0000256" key="4">
    <source>
        <dbReference type="ARBA" id="ARBA00023136"/>
    </source>
</evidence>
<dbReference type="Gene3D" id="2.60.40.1170">
    <property type="entry name" value="Mu homology domain, subdomain B"/>
    <property type="match status" value="2"/>
</dbReference>
<dbReference type="PROSITE" id="PS00990">
    <property type="entry name" value="CLAT_ADAPTOR_M_1"/>
    <property type="match status" value="1"/>
</dbReference>
<dbReference type="InterPro" id="IPR028565">
    <property type="entry name" value="MHD"/>
</dbReference>
<dbReference type="GO" id="GO:0006886">
    <property type="term" value="P:intracellular protein transport"/>
    <property type="evidence" value="ECO:0007669"/>
    <property type="project" value="UniProtKB-UniRule"/>
</dbReference>
<dbReference type="PIRSF" id="PIRSF005992">
    <property type="entry name" value="Clathrin_mu"/>
    <property type="match status" value="1"/>
</dbReference>
<feature type="domain" description="MHD" evidence="6">
    <location>
        <begin position="61"/>
        <end position="302"/>
    </location>
</feature>
<dbReference type="InterPro" id="IPR018240">
    <property type="entry name" value="Clathrin_mu_CS"/>
</dbReference>
<dbReference type="AlphaFoldDB" id="A0A6A4XFM5"/>
<dbReference type="OrthoDB" id="870at2759"/>
<reference evidence="7 8" key="1">
    <citation type="submission" date="2019-07" db="EMBL/GenBank/DDBJ databases">
        <title>Draft genome assembly of a fouling barnacle, Amphibalanus amphitrite (Darwin, 1854): The first reference genome for Thecostraca.</title>
        <authorList>
            <person name="Kim W."/>
        </authorList>
    </citation>
    <scope>NUCLEOTIDE SEQUENCE [LARGE SCALE GENOMIC DNA]</scope>
    <source>
        <strain evidence="7">SNU_AA5</strain>
        <tissue evidence="7">Soma without cirri and trophi</tissue>
    </source>
</reference>
<dbReference type="EMBL" id="VIIS01000048">
    <property type="protein sequence ID" value="KAF0314098.1"/>
    <property type="molecule type" value="Genomic_DNA"/>
</dbReference>
<dbReference type="PROSITE" id="PS51072">
    <property type="entry name" value="MHD"/>
    <property type="match status" value="1"/>
</dbReference>
<dbReference type="PANTHER" id="PTHR10529">
    <property type="entry name" value="AP COMPLEX SUBUNIT MU"/>
    <property type="match status" value="1"/>
</dbReference>
<comment type="similarity">
    <text evidence="5">Belongs to the adaptor complexes medium subunit family.</text>
</comment>
<dbReference type="GO" id="GO:0030131">
    <property type="term" value="C:clathrin adaptor complex"/>
    <property type="evidence" value="ECO:0007669"/>
    <property type="project" value="UniProtKB-UniRule"/>
</dbReference>
<keyword evidence="4" id="KW-0472">Membrane</keyword>
<evidence type="ECO:0000313" key="8">
    <source>
        <dbReference type="Proteomes" id="UP000440578"/>
    </source>
</evidence>
<dbReference type="InterPro" id="IPR036168">
    <property type="entry name" value="AP2_Mu_C_sf"/>
</dbReference>
<dbReference type="InterPro" id="IPR001392">
    <property type="entry name" value="Clathrin_mu"/>
</dbReference>
<name>A0A6A4XFM5_AMPAM</name>
<evidence type="ECO:0000256" key="5">
    <source>
        <dbReference type="PIRNR" id="PIRNR005992"/>
    </source>
</evidence>
<dbReference type="Proteomes" id="UP000440578">
    <property type="component" value="Unassembled WGS sequence"/>
</dbReference>
<evidence type="ECO:0000256" key="3">
    <source>
        <dbReference type="ARBA" id="ARBA00022927"/>
    </source>
</evidence>
<keyword evidence="3 5" id="KW-0653">Protein transport</keyword>